<dbReference type="Proteomes" id="UP000807504">
    <property type="component" value="Unassembled WGS sequence"/>
</dbReference>
<gene>
    <name evidence="2" type="ORF">HNY73_015935</name>
</gene>
<keyword evidence="3" id="KW-1185">Reference proteome</keyword>
<accession>A0A8T0EHC6</accession>
<evidence type="ECO:0000256" key="1">
    <source>
        <dbReference type="SAM" id="MobiDB-lite"/>
    </source>
</evidence>
<organism evidence="2 3">
    <name type="scientific">Argiope bruennichi</name>
    <name type="common">Wasp spider</name>
    <name type="synonym">Aranea bruennichi</name>
    <dbReference type="NCBI Taxonomy" id="94029"/>
    <lineage>
        <taxon>Eukaryota</taxon>
        <taxon>Metazoa</taxon>
        <taxon>Ecdysozoa</taxon>
        <taxon>Arthropoda</taxon>
        <taxon>Chelicerata</taxon>
        <taxon>Arachnida</taxon>
        <taxon>Araneae</taxon>
        <taxon>Araneomorphae</taxon>
        <taxon>Entelegynae</taxon>
        <taxon>Araneoidea</taxon>
        <taxon>Araneidae</taxon>
        <taxon>Argiope</taxon>
    </lineage>
</organism>
<protein>
    <submittedName>
        <fullName evidence="2">Uncharacterized protein</fullName>
    </submittedName>
</protein>
<evidence type="ECO:0000313" key="3">
    <source>
        <dbReference type="Proteomes" id="UP000807504"/>
    </source>
</evidence>
<comment type="caution">
    <text evidence="2">The sequence shown here is derived from an EMBL/GenBank/DDBJ whole genome shotgun (WGS) entry which is preliminary data.</text>
</comment>
<feature type="region of interest" description="Disordered" evidence="1">
    <location>
        <begin position="229"/>
        <end position="266"/>
    </location>
</feature>
<sequence length="304" mass="34107">MSGQPSAIHIAGGRERHTNHLPLYGDEFLKDVLQRIRVLRRVVRLTDAIPLIYSDRSPPSSSPVHTFSLFRFSFPPTPPIPAPRTSHHSFTFPIATMGALTNPIPNPGHPLRTVHWHITGYLLPPHLTSWEQLPPRRLKAGEIIEFLLSLLVCLLYSVSPRVAVASLGRSQSSVLLRSRPEGSCERSQLFAPGEGKSGLLLLSIRVSSVFSSAMFRCLFIAKESSRRTGRMRVGQRGPPQRKAYPECRRRGNMGGREKRRGTVDKRARRRVAKAKCRCEHKRRMVCRNSCNDPSPEKLNSSLGS</sequence>
<name>A0A8T0EHC6_ARGBR</name>
<evidence type="ECO:0000313" key="2">
    <source>
        <dbReference type="EMBL" id="KAF8773262.1"/>
    </source>
</evidence>
<dbReference type="AlphaFoldDB" id="A0A8T0EHC6"/>
<reference evidence="2" key="1">
    <citation type="journal article" date="2020" name="bioRxiv">
        <title>Chromosome-level reference genome of the European wasp spider Argiope bruennichi: a resource for studies on range expansion and evolutionary adaptation.</title>
        <authorList>
            <person name="Sheffer M.M."/>
            <person name="Hoppe A."/>
            <person name="Krehenwinkel H."/>
            <person name="Uhl G."/>
            <person name="Kuss A.W."/>
            <person name="Jensen L."/>
            <person name="Jensen C."/>
            <person name="Gillespie R.G."/>
            <person name="Hoff K.J."/>
            <person name="Prost S."/>
        </authorList>
    </citation>
    <scope>NUCLEOTIDE SEQUENCE</scope>
</reference>
<proteinExistence type="predicted"/>
<dbReference type="EMBL" id="JABXBU010002227">
    <property type="protein sequence ID" value="KAF8773262.1"/>
    <property type="molecule type" value="Genomic_DNA"/>
</dbReference>
<reference evidence="2" key="2">
    <citation type="submission" date="2020-06" db="EMBL/GenBank/DDBJ databases">
        <authorList>
            <person name="Sheffer M."/>
        </authorList>
    </citation>
    <scope>NUCLEOTIDE SEQUENCE</scope>
</reference>